<evidence type="ECO:0008006" key="3">
    <source>
        <dbReference type="Google" id="ProtNLM"/>
    </source>
</evidence>
<accession>A0A5J4UJK3</accession>
<comment type="caution">
    <text evidence="1">The sequence shown here is derived from an EMBL/GenBank/DDBJ whole genome shotgun (WGS) entry which is preliminary data.</text>
</comment>
<name>A0A5J4UJK3_9EUKA</name>
<proteinExistence type="predicted"/>
<dbReference type="AlphaFoldDB" id="A0A5J4UJK3"/>
<dbReference type="EMBL" id="SNRW01015592">
    <property type="protein sequence ID" value="KAA6370231.1"/>
    <property type="molecule type" value="Genomic_DNA"/>
</dbReference>
<reference evidence="1 2" key="1">
    <citation type="submission" date="2019-03" db="EMBL/GenBank/DDBJ databases">
        <title>Single cell metagenomics reveals metabolic interactions within the superorganism composed of flagellate Streblomastix strix and complex community of Bacteroidetes bacteria on its surface.</title>
        <authorList>
            <person name="Treitli S.C."/>
            <person name="Kolisko M."/>
            <person name="Husnik F."/>
            <person name="Keeling P."/>
            <person name="Hampl V."/>
        </authorList>
    </citation>
    <scope>NUCLEOTIDE SEQUENCE [LARGE SCALE GENOMIC DNA]</scope>
    <source>
        <strain evidence="1">ST1C</strain>
    </source>
</reference>
<gene>
    <name evidence="1" type="ORF">EZS28_034243</name>
</gene>
<protein>
    <recommendedName>
        <fullName evidence="3">DUF659 domain-containing protein</fullName>
    </recommendedName>
</protein>
<evidence type="ECO:0000313" key="2">
    <source>
        <dbReference type="Proteomes" id="UP000324800"/>
    </source>
</evidence>
<organism evidence="1 2">
    <name type="scientific">Streblomastix strix</name>
    <dbReference type="NCBI Taxonomy" id="222440"/>
    <lineage>
        <taxon>Eukaryota</taxon>
        <taxon>Metamonada</taxon>
        <taxon>Preaxostyla</taxon>
        <taxon>Oxymonadida</taxon>
        <taxon>Streblomastigidae</taxon>
        <taxon>Streblomastix</taxon>
    </lineage>
</organism>
<sequence>MEVQLDYIRLYAVFCAMKTEIYFLTKLKGMMLDLVSAVSDGLPCQVAALQIEDMTNEDTLGYLLKNEDSVLPFRFYCMGHSIQLVLQHAAMKNTLLHKKLDEICELATLLRKQSRQWKKINGICPRGVKTRW</sequence>
<evidence type="ECO:0000313" key="1">
    <source>
        <dbReference type="EMBL" id="KAA6370231.1"/>
    </source>
</evidence>
<dbReference type="Proteomes" id="UP000324800">
    <property type="component" value="Unassembled WGS sequence"/>
</dbReference>